<feature type="transmembrane region" description="Helical" evidence="1">
    <location>
        <begin position="36"/>
        <end position="55"/>
    </location>
</feature>
<evidence type="ECO:0000313" key="3">
    <source>
        <dbReference type="Proteomes" id="UP000183653"/>
    </source>
</evidence>
<keyword evidence="1" id="KW-0812">Transmembrane</keyword>
<gene>
    <name evidence="2" type="ORF">SAMN04490197_5321</name>
</gene>
<keyword evidence="1" id="KW-1133">Transmembrane helix</keyword>
<dbReference type="EMBL" id="LT629782">
    <property type="protein sequence ID" value="SDU36389.1"/>
    <property type="molecule type" value="Genomic_DNA"/>
</dbReference>
<keyword evidence="3" id="KW-1185">Reference proteome</keyword>
<proteinExistence type="predicted"/>
<sequence>MSSPKQENSRQAVRKVIGLVLIIPLLLPLTPIPFGLGRMASIAALVGSVYGAWYSTQHTHRGVAISATVLALLNVGAWLAMSAPSIIWLIIHVAVAYGSGSWIHWNFQRH</sequence>
<dbReference type="OrthoDB" id="6982336at2"/>
<feature type="transmembrane region" description="Helical" evidence="1">
    <location>
        <begin position="62"/>
        <end position="80"/>
    </location>
</feature>
<evidence type="ECO:0000313" key="2">
    <source>
        <dbReference type="EMBL" id="SDU36389.1"/>
    </source>
</evidence>
<keyword evidence="1" id="KW-0472">Membrane</keyword>
<dbReference type="AlphaFoldDB" id="A0A1H2HXA0"/>
<feature type="transmembrane region" description="Helical" evidence="1">
    <location>
        <begin position="12"/>
        <end position="30"/>
    </location>
</feature>
<organism evidence="2 3">
    <name type="scientific">Pseudomonas orientalis</name>
    <dbReference type="NCBI Taxonomy" id="76758"/>
    <lineage>
        <taxon>Bacteria</taxon>
        <taxon>Pseudomonadati</taxon>
        <taxon>Pseudomonadota</taxon>
        <taxon>Gammaproteobacteria</taxon>
        <taxon>Pseudomonadales</taxon>
        <taxon>Pseudomonadaceae</taxon>
        <taxon>Pseudomonas</taxon>
    </lineage>
</organism>
<protein>
    <submittedName>
        <fullName evidence="2">Uncharacterized protein</fullName>
    </submittedName>
</protein>
<accession>A0A1H2HXA0</accession>
<dbReference type="RefSeq" id="WP_057723082.1">
    <property type="nucleotide sequence ID" value="NZ_JYLM01000003.1"/>
</dbReference>
<reference evidence="2 3" key="1">
    <citation type="submission" date="2016-10" db="EMBL/GenBank/DDBJ databases">
        <authorList>
            <person name="Varghese N."/>
            <person name="Submissions S."/>
        </authorList>
    </citation>
    <scope>NUCLEOTIDE SEQUENCE [LARGE SCALE GENOMIC DNA]</scope>
    <source>
        <strain evidence="2 3">BS2775</strain>
    </source>
</reference>
<name>A0A1H2HXA0_9PSED</name>
<evidence type="ECO:0000256" key="1">
    <source>
        <dbReference type="SAM" id="Phobius"/>
    </source>
</evidence>
<dbReference type="Proteomes" id="UP000183653">
    <property type="component" value="Chromosome I"/>
</dbReference>
<feature type="transmembrane region" description="Helical" evidence="1">
    <location>
        <begin position="86"/>
        <end position="105"/>
    </location>
</feature>